<dbReference type="KEGG" id="fli:Fleli_3068"/>
<keyword evidence="2" id="KW-1185">Reference proteome</keyword>
<dbReference type="STRING" id="880071.Fleli_3068"/>
<protein>
    <recommendedName>
        <fullName evidence="3">DUF3037 domain-containing protein</fullName>
    </recommendedName>
</protein>
<sequence>MNNFFTYSLLKYRYSAVLGEVFNIGLLVHFPNQEIAFLYPNKLNRLKGIYPNFLENNIKNTLQNIDRFVTEHGFYLKDFPFHSIFSEIIVSDDSALFFDDCSTSLLYINDREKIKQQLYKKYFFPYEEYKSNSIKRITEREVIKNVKESIKNTNPLVYERYFKNLEKKEISNSATSMSIDLYWKNGATHLIKPISFDLLKAESIDNKANRFFGKFIQFQEQAEKESYIFDVFVTKPKRGALYKQYDKALQILEKAPIQLMEEEEIESYVGNTVEYISNVI</sequence>
<evidence type="ECO:0008006" key="3">
    <source>
        <dbReference type="Google" id="ProtNLM"/>
    </source>
</evidence>
<dbReference type="eggNOG" id="ENOG50336JD">
    <property type="taxonomic scope" value="Bacteria"/>
</dbReference>
<name>I4AN73_BERLS</name>
<dbReference type="RefSeq" id="WP_014798840.1">
    <property type="nucleotide sequence ID" value="NC_018018.1"/>
</dbReference>
<dbReference type="AlphaFoldDB" id="I4AN73"/>
<dbReference type="EMBL" id="CP003345">
    <property type="protein sequence ID" value="AFM05408.1"/>
    <property type="molecule type" value="Genomic_DNA"/>
</dbReference>
<evidence type="ECO:0000313" key="1">
    <source>
        <dbReference type="EMBL" id="AFM05408.1"/>
    </source>
</evidence>
<dbReference type="Proteomes" id="UP000006054">
    <property type="component" value="Chromosome"/>
</dbReference>
<gene>
    <name evidence="1" type="ordered locus">Fleli_3068</name>
</gene>
<proteinExistence type="predicted"/>
<accession>I4AN73</accession>
<dbReference type="OrthoDB" id="8199584at2"/>
<organism evidence="1 2">
    <name type="scientific">Bernardetia litoralis (strain ATCC 23117 / DSM 6794 / NBRC 15988 / NCIMB 1366 / Fx l1 / Sio-4)</name>
    <name type="common">Flexibacter litoralis</name>
    <dbReference type="NCBI Taxonomy" id="880071"/>
    <lineage>
        <taxon>Bacteria</taxon>
        <taxon>Pseudomonadati</taxon>
        <taxon>Bacteroidota</taxon>
        <taxon>Cytophagia</taxon>
        <taxon>Cytophagales</taxon>
        <taxon>Bernardetiaceae</taxon>
        <taxon>Bernardetia</taxon>
    </lineage>
</organism>
<evidence type="ECO:0000313" key="2">
    <source>
        <dbReference type="Proteomes" id="UP000006054"/>
    </source>
</evidence>
<reference evidence="2" key="1">
    <citation type="submission" date="2012-06" db="EMBL/GenBank/DDBJ databases">
        <title>The complete genome of Flexibacter litoralis DSM 6794.</title>
        <authorList>
            <person name="Lucas S."/>
            <person name="Copeland A."/>
            <person name="Lapidus A."/>
            <person name="Glavina del Rio T."/>
            <person name="Dalin E."/>
            <person name="Tice H."/>
            <person name="Bruce D."/>
            <person name="Goodwin L."/>
            <person name="Pitluck S."/>
            <person name="Peters L."/>
            <person name="Ovchinnikova G."/>
            <person name="Lu M."/>
            <person name="Kyrpides N."/>
            <person name="Mavromatis K."/>
            <person name="Ivanova N."/>
            <person name="Brettin T."/>
            <person name="Detter J.C."/>
            <person name="Han C."/>
            <person name="Larimer F."/>
            <person name="Land M."/>
            <person name="Hauser L."/>
            <person name="Markowitz V."/>
            <person name="Cheng J.-F."/>
            <person name="Hugenholtz P."/>
            <person name="Woyke T."/>
            <person name="Wu D."/>
            <person name="Spring S."/>
            <person name="Lang E."/>
            <person name="Kopitz M."/>
            <person name="Brambilla E."/>
            <person name="Klenk H.-P."/>
            <person name="Eisen J.A."/>
        </authorList>
    </citation>
    <scope>NUCLEOTIDE SEQUENCE [LARGE SCALE GENOMIC DNA]</scope>
    <source>
        <strain evidence="2">ATCC 23117 / DSM 6794 / NBRC 15988 / NCIMB 1366 / Sio-4</strain>
    </source>
</reference>
<dbReference type="HOGENOM" id="CLU_923397_0_0_10"/>